<proteinExistence type="predicted"/>
<protein>
    <recommendedName>
        <fullName evidence="5">Secreted protein</fullName>
    </recommendedName>
</protein>
<evidence type="ECO:0000313" key="4">
    <source>
        <dbReference type="Proteomes" id="UP001203058"/>
    </source>
</evidence>
<organism evidence="3 4">
    <name type="scientific">Sphingomonas telluris</name>
    <dbReference type="NCBI Taxonomy" id="2907998"/>
    <lineage>
        <taxon>Bacteria</taxon>
        <taxon>Pseudomonadati</taxon>
        <taxon>Pseudomonadota</taxon>
        <taxon>Alphaproteobacteria</taxon>
        <taxon>Sphingomonadales</taxon>
        <taxon>Sphingomonadaceae</taxon>
        <taxon>Sphingomonas</taxon>
    </lineage>
</organism>
<feature type="region of interest" description="Disordered" evidence="1">
    <location>
        <begin position="16"/>
        <end position="46"/>
    </location>
</feature>
<evidence type="ECO:0000256" key="1">
    <source>
        <dbReference type="SAM" id="MobiDB-lite"/>
    </source>
</evidence>
<gene>
    <name evidence="3" type="ORF">LZ016_14100</name>
</gene>
<feature type="signal peptide" evidence="2">
    <location>
        <begin position="1"/>
        <end position="21"/>
    </location>
</feature>
<accession>A0ABS9VQH2</accession>
<keyword evidence="4" id="KW-1185">Reference proteome</keyword>
<evidence type="ECO:0000256" key="2">
    <source>
        <dbReference type="SAM" id="SignalP"/>
    </source>
</evidence>
<reference evidence="3 4" key="1">
    <citation type="submission" date="2022-03" db="EMBL/GenBank/DDBJ databases">
        <authorList>
            <person name="Jo J.-H."/>
            <person name="Im W.-T."/>
        </authorList>
    </citation>
    <scope>NUCLEOTIDE SEQUENCE [LARGE SCALE GENOMIC DNA]</scope>
    <source>
        <strain evidence="3 4">SM33</strain>
    </source>
</reference>
<evidence type="ECO:0008006" key="5">
    <source>
        <dbReference type="Google" id="ProtNLM"/>
    </source>
</evidence>
<comment type="caution">
    <text evidence="3">The sequence shown here is derived from an EMBL/GenBank/DDBJ whole genome shotgun (WGS) entry which is preliminary data.</text>
</comment>
<evidence type="ECO:0000313" key="3">
    <source>
        <dbReference type="EMBL" id="MCH8617225.1"/>
    </source>
</evidence>
<dbReference type="RefSeq" id="WP_241448089.1">
    <property type="nucleotide sequence ID" value="NZ_JAKZHW010000002.1"/>
</dbReference>
<feature type="compositionally biased region" description="Low complexity" evidence="1">
    <location>
        <begin position="16"/>
        <end position="33"/>
    </location>
</feature>
<dbReference type="Proteomes" id="UP001203058">
    <property type="component" value="Unassembled WGS sequence"/>
</dbReference>
<keyword evidence="2" id="KW-0732">Signal</keyword>
<name>A0ABS9VQH2_9SPHN</name>
<feature type="chain" id="PRO_5045957599" description="Secreted protein" evidence="2">
    <location>
        <begin position="22"/>
        <end position="189"/>
    </location>
</feature>
<dbReference type="EMBL" id="JAKZHW010000002">
    <property type="protein sequence ID" value="MCH8617225.1"/>
    <property type="molecule type" value="Genomic_DNA"/>
</dbReference>
<sequence length="189" mass="20087">MMAGLPMFVLVAAQAAPPAQAAPAPQAQPASAPAPEPCKVTEPKDVKEDTREIVVCAQKPEGYRIDPDVLAAQRAKKKGQSVGPRPPERYVDNSCQSVGPQGCIQGPAIDLLGAALMAANMTQKAAKGENVGKMFVTQPQSSDYQRYLDAKQEREVKEWEKAAAAYAKQVAAQKQKAAEQQSATKATAQ</sequence>